<keyword evidence="2" id="KW-0812">Transmembrane</keyword>
<proteinExistence type="predicted"/>
<name>A0A9W8J7P7_9AGAR</name>
<gene>
    <name evidence="3" type="ORF">H1R20_g11136</name>
</gene>
<keyword evidence="2" id="KW-1133">Transmembrane helix</keyword>
<dbReference type="Proteomes" id="UP001140091">
    <property type="component" value="Unassembled WGS sequence"/>
</dbReference>
<evidence type="ECO:0000313" key="4">
    <source>
        <dbReference type="Proteomes" id="UP001140091"/>
    </source>
</evidence>
<feature type="transmembrane region" description="Helical" evidence="2">
    <location>
        <begin position="69"/>
        <end position="97"/>
    </location>
</feature>
<keyword evidence="4" id="KW-1185">Reference proteome</keyword>
<dbReference type="OrthoDB" id="10399395at2759"/>
<dbReference type="EMBL" id="JANBPK010001094">
    <property type="protein sequence ID" value="KAJ2925960.1"/>
    <property type="molecule type" value="Genomic_DNA"/>
</dbReference>
<feature type="non-terminal residue" evidence="3">
    <location>
        <position position="1"/>
    </location>
</feature>
<protein>
    <submittedName>
        <fullName evidence="3">Uncharacterized protein</fullName>
    </submittedName>
</protein>
<sequence length="183" mass="20216">MGLQDRTKTSSVGAQASKTRRRDEYTRYSRRASGGGLPASSSLLCECCLLFCDFAIFRVGNVGKLQSMVFHQVCLFIVFINTAISFVCLGIPAWAFFVPFNNSSKAIFLTITTIRTRSVRAIITGLRPVIVATQMRIRINHTPELSNPDIQVYNTAMGLHLGASFAAIMQYGLSIAMIVFLFC</sequence>
<reference evidence="3" key="1">
    <citation type="submission" date="2022-06" db="EMBL/GenBank/DDBJ databases">
        <title>Genome Sequence of Candolleomyces eurysporus.</title>
        <authorList>
            <person name="Buettner E."/>
        </authorList>
    </citation>
    <scope>NUCLEOTIDE SEQUENCE</scope>
    <source>
        <strain evidence="3">VTCC 930004</strain>
    </source>
</reference>
<feature type="region of interest" description="Disordered" evidence="1">
    <location>
        <begin position="1"/>
        <end position="37"/>
    </location>
</feature>
<accession>A0A9W8J7P7</accession>
<feature type="transmembrane region" description="Helical" evidence="2">
    <location>
        <begin position="157"/>
        <end position="182"/>
    </location>
</feature>
<dbReference type="AlphaFoldDB" id="A0A9W8J7P7"/>
<evidence type="ECO:0000256" key="2">
    <source>
        <dbReference type="SAM" id="Phobius"/>
    </source>
</evidence>
<comment type="caution">
    <text evidence="3">The sequence shown here is derived from an EMBL/GenBank/DDBJ whole genome shotgun (WGS) entry which is preliminary data.</text>
</comment>
<evidence type="ECO:0000313" key="3">
    <source>
        <dbReference type="EMBL" id="KAJ2925960.1"/>
    </source>
</evidence>
<keyword evidence="2" id="KW-0472">Membrane</keyword>
<organism evidence="3 4">
    <name type="scientific">Candolleomyces eurysporus</name>
    <dbReference type="NCBI Taxonomy" id="2828524"/>
    <lineage>
        <taxon>Eukaryota</taxon>
        <taxon>Fungi</taxon>
        <taxon>Dikarya</taxon>
        <taxon>Basidiomycota</taxon>
        <taxon>Agaricomycotina</taxon>
        <taxon>Agaricomycetes</taxon>
        <taxon>Agaricomycetidae</taxon>
        <taxon>Agaricales</taxon>
        <taxon>Agaricineae</taxon>
        <taxon>Psathyrellaceae</taxon>
        <taxon>Candolleomyces</taxon>
    </lineage>
</organism>
<evidence type="ECO:0000256" key="1">
    <source>
        <dbReference type="SAM" id="MobiDB-lite"/>
    </source>
</evidence>